<evidence type="ECO:0000313" key="1">
    <source>
        <dbReference type="EMBL" id="MBX43061.1"/>
    </source>
</evidence>
<reference evidence="1" key="1">
    <citation type="submission" date="2018-02" db="EMBL/GenBank/DDBJ databases">
        <title>Rhizophora mucronata_Transcriptome.</title>
        <authorList>
            <person name="Meera S.P."/>
            <person name="Sreeshan A."/>
            <person name="Augustine A."/>
        </authorList>
    </citation>
    <scope>NUCLEOTIDE SEQUENCE</scope>
    <source>
        <tissue evidence="1">Leaf</tissue>
    </source>
</reference>
<accession>A0A2P2NKN0</accession>
<name>A0A2P2NKN0_RHIMU</name>
<sequence length="46" mass="5124">MMSSSHKQHKKVVKGTNFYMCLGNCFPIIISSLKLAAFDESLDICS</sequence>
<organism evidence="1">
    <name type="scientific">Rhizophora mucronata</name>
    <name type="common">Asiatic mangrove</name>
    <dbReference type="NCBI Taxonomy" id="61149"/>
    <lineage>
        <taxon>Eukaryota</taxon>
        <taxon>Viridiplantae</taxon>
        <taxon>Streptophyta</taxon>
        <taxon>Embryophyta</taxon>
        <taxon>Tracheophyta</taxon>
        <taxon>Spermatophyta</taxon>
        <taxon>Magnoliopsida</taxon>
        <taxon>eudicotyledons</taxon>
        <taxon>Gunneridae</taxon>
        <taxon>Pentapetalae</taxon>
        <taxon>rosids</taxon>
        <taxon>fabids</taxon>
        <taxon>Malpighiales</taxon>
        <taxon>Rhizophoraceae</taxon>
        <taxon>Rhizophora</taxon>
    </lineage>
</organism>
<proteinExistence type="predicted"/>
<dbReference type="EMBL" id="GGEC01062577">
    <property type="protein sequence ID" value="MBX43061.1"/>
    <property type="molecule type" value="Transcribed_RNA"/>
</dbReference>
<dbReference type="AlphaFoldDB" id="A0A2P2NKN0"/>
<protein>
    <submittedName>
        <fullName evidence="1">Uncharacterized protein</fullName>
    </submittedName>
</protein>